<dbReference type="EMBL" id="JAYMYQ010000003">
    <property type="protein sequence ID" value="KAK7344255.1"/>
    <property type="molecule type" value="Genomic_DNA"/>
</dbReference>
<evidence type="ECO:0000313" key="3">
    <source>
        <dbReference type="Proteomes" id="UP001367508"/>
    </source>
</evidence>
<reference evidence="2 3" key="1">
    <citation type="submission" date="2024-01" db="EMBL/GenBank/DDBJ databases">
        <title>The genomes of 5 underutilized Papilionoideae crops provide insights into root nodulation and disease resistanc.</title>
        <authorList>
            <person name="Jiang F."/>
        </authorList>
    </citation>
    <scope>NUCLEOTIDE SEQUENCE [LARGE SCALE GENOMIC DNA]</scope>
    <source>
        <strain evidence="2">LVBAO_FW01</strain>
        <tissue evidence="2">Leaves</tissue>
    </source>
</reference>
<proteinExistence type="predicted"/>
<keyword evidence="1" id="KW-0732">Signal</keyword>
<dbReference type="AlphaFoldDB" id="A0AAN9QNE9"/>
<dbReference type="InterPro" id="IPR035513">
    <property type="entry name" value="Invertase/methylesterase_inhib"/>
</dbReference>
<feature type="chain" id="PRO_5042915141" description="Pectinesterase inhibitor domain-containing protein" evidence="1">
    <location>
        <begin position="29"/>
        <end position="123"/>
    </location>
</feature>
<dbReference type="SUPFAM" id="SSF101148">
    <property type="entry name" value="Plant invertase/pectin methylesterase inhibitor"/>
    <property type="match status" value="1"/>
</dbReference>
<accession>A0AAN9QNE9</accession>
<dbReference type="Proteomes" id="UP001367508">
    <property type="component" value="Unassembled WGS sequence"/>
</dbReference>
<protein>
    <recommendedName>
        <fullName evidence="4">Pectinesterase inhibitor domain-containing protein</fullName>
    </recommendedName>
</protein>
<name>A0AAN9QNE9_CANGL</name>
<evidence type="ECO:0008006" key="4">
    <source>
        <dbReference type="Google" id="ProtNLM"/>
    </source>
</evidence>
<keyword evidence="3" id="KW-1185">Reference proteome</keyword>
<gene>
    <name evidence="2" type="ORF">VNO77_13656</name>
</gene>
<evidence type="ECO:0000256" key="1">
    <source>
        <dbReference type="SAM" id="SignalP"/>
    </source>
</evidence>
<feature type="signal peptide" evidence="1">
    <location>
        <begin position="1"/>
        <end position="28"/>
    </location>
</feature>
<sequence>MLRKGAEKGKRIAIIGVSNLELVAMLLAVTFNTHNGSEDDIENNKNNHVTSTVKAVQYICHPTDYKKECEESLIAEAGNTTEPKELIKIAFIVTIKKIGDKLKETNLLDEVEKEPRAKMAHPP</sequence>
<comment type="caution">
    <text evidence="2">The sequence shown here is derived from an EMBL/GenBank/DDBJ whole genome shotgun (WGS) entry which is preliminary data.</text>
</comment>
<evidence type="ECO:0000313" key="2">
    <source>
        <dbReference type="EMBL" id="KAK7344255.1"/>
    </source>
</evidence>
<organism evidence="2 3">
    <name type="scientific">Canavalia gladiata</name>
    <name type="common">Sword bean</name>
    <name type="synonym">Dolichos gladiatus</name>
    <dbReference type="NCBI Taxonomy" id="3824"/>
    <lineage>
        <taxon>Eukaryota</taxon>
        <taxon>Viridiplantae</taxon>
        <taxon>Streptophyta</taxon>
        <taxon>Embryophyta</taxon>
        <taxon>Tracheophyta</taxon>
        <taxon>Spermatophyta</taxon>
        <taxon>Magnoliopsida</taxon>
        <taxon>eudicotyledons</taxon>
        <taxon>Gunneridae</taxon>
        <taxon>Pentapetalae</taxon>
        <taxon>rosids</taxon>
        <taxon>fabids</taxon>
        <taxon>Fabales</taxon>
        <taxon>Fabaceae</taxon>
        <taxon>Papilionoideae</taxon>
        <taxon>50 kb inversion clade</taxon>
        <taxon>NPAAA clade</taxon>
        <taxon>indigoferoid/millettioid clade</taxon>
        <taxon>Phaseoleae</taxon>
        <taxon>Canavalia</taxon>
    </lineage>
</organism>
<dbReference type="Gene3D" id="1.20.140.40">
    <property type="entry name" value="Invertase/pectin methylesterase inhibitor family protein"/>
    <property type="match status" value="1"/>
</dbReference>